<dbReference type="InterPro" id="IPR009288">
    <property type="entry name" value="AIG2-like_dom"/>
</dbReference>
<keyword evidence="8" id="KW-1185">Reference proteome</keyword>
<dbReference type="InterPro" id="IPR036568">
    <property type="entry name" value="GGCT-like_sf"/>
</dbReference>
<dbReference type="GO" id="GO:0042219">
    <property type="term" value="P:modified amino acid catabolic process"/>
    <property type="evidence" value="ECO:0007669"/>
    <property type="project" value="UniProtKB-UniRule"/>
</dbReference>
<evidence type="ECO:0000313" key="8">
    <source>
        <dbReference type="Proteomes" id="UP000694569"/>
    </source>
</evidence>
<dbReference type="AlphaFoldDB" id="A0A8C5LWA8"/>
<proteinExistence type="inferred from homology"/>
<reference evidence="7" key="1">
    <citation type="submission" date="2025-08" db="UniProtKB">
        <authorList>
            <consortium name="Ensembl"/>
        </authorList>
    </citation>
    <scope>IDENTIFICATION</scope>
</reference>
<dbReference type="Proteomes" id="UP000694569">
    <property type="component" value="Unplaced"/>
</dbReference>
<dbReference type="Gene3D" id="3.10.490.10">
    <property type="entry name" value="Gamma-glutamyl cyclotransferase-like"/>
    <property type="match status" value="1"/>
</dbReference>
<evidence type="ECO:0000256" key="3">
    <source>
        <dbReference type="ARBA" id="ARBA00023239"/>
    </source>
</evidence>
<dbReference type="GeneTree" id="ENSGT00390000010543"/>
<comment type="similarity">
    <text evidence="2 5">Belongs to the gamma-glutamylcyclotransferase family.</text>
</comment>
<dbReference type="InterPro" id="IPR039126">
    <property type="entry name" value="GGACT"/>
</dbReference>
<evidence type="ECO:0000259" key="6">
    <source>
        <dbReference type="Pfam" id="PF06094"/>
    </source>
</evidence>
<comment type="function">
    <text evidence="5">Catalyzes the formation of 5-oxo-L-proline from L-gamma-glutamyl-L-epsilon-lysine.</text>
</comment>
<dbReference type="CDD" id="cd06661">
    <property type="entry name" value="GGCT_like"/>
    <property type="match status" value="1"/>
</dbReference>
<feature type="active site" description="Proton acceptor" evidence="4">
    <location>
        <position position="63"/>
    </location>
</feature>
<evidence type="ECO:0000256" key="4">
    <source>
        <dbReference type="PIRSR" id="PIRSR639126-1"/>
    </source>
</evidence>
<sequence length="143" mass="16567">GTYGIHGKAVYLGKGKTVGKYPLVIARKANIPFLLNVPGMGHRIDGEVYSVDKQLLQFLDEFEGCPDMYQRSVERIEMVELEKKGDLPEDRQENLSIIDTFIYSTTSYEPEWLNLPYHDCYEAFGEHGLHYVRREDRSYKNDV</sequence>
<dbReference type="Ensembl" id="ENSLLET00000003643.1">
    <property type="protein sequence ID" value="ENSLLEP00000003479.1"/>
    <property type="gene ID" value="ENSLLEG00000002241.1"/>
</dbReference>
<evidence type="ECO:0000256" key="1">
    <source>
        <dbReference type="ARBA" id="ARBA00001684"/>
    </source>
</evidence>
<keyword evidence="3 5" id="KW-0456">Lyase</keyword>
<dbReference type="SUPFAM" id="SSF110857">
    <property type="entry name" value="Gamma-glutamyl cyclotransferase-like"/>
    <property type="match status" value="1"/>
</dbReference>
<organism evidence="7 8">
    <name type="scientific">Leptobrachium leishanense</name>
    <name type="common">Leishan spiny toad</name>
    <dbReference type="NCBI Taxonomy" id="445787"/>
    <lineage>
        <taxon>Eukaryota</taxon>
        <taxon>Metazoa</taxon>
        <taxon>Chordata</taxon>
        <taxon>Craniata</taxon>
        <taxon>Vertebrata</taxon>
        <taxon>Euteleostomi</taxon>
        <taxon>Amphibia</taxon>
        <taxon>Batrachia</taxon>
        <taxon>Anura</taxon>
        <taxon>Pelobatoidea</taxon>
        <taxon>Megophryidae</taxon>
        <taxon>Leptobrachium</taxon>
    </lineage>
</organism>
<dbReference type="Pfam" id="PF06094">
    <property type="entry name" value="GGACT"/>
    <property type="match status" value="1"/>
</dbReference>
<protein>
    <recommendedName>
        <fullName evidence="5">Gamma-glutamylaminecyclotransferase</fullName>
        <ecNumber evidence="5">4.3.2.8</ecNumber>
    </recommendedName>
</protein>
<name>A0A8C5LWA8_9ANUR</name>
<dbReference type="PANTHER" id="PTHR12510:SF4">
    <property type="entry name" value="GAMMA-GLUTAMYLAMINECYCLOTRANSFERASE"/>
    <property type="match status" value="1"/>
</dbReference>
<dbReference type="GO" id="GO:0061929">
    <property type="term" value="F:gamma-glutamylaminecyclotransferase activity"/>
    <property type="evidence" value="ECO:0007669"/>
    <property type="project" value="UniProtKB-UniRule"/>
</dbReference>
<evidence type="ECO:0000256" key="2">
    <source>
        <dbReference type="ARBA" id="ARBA00008861"/>
    </source>
</evidence>
<dbReference type="EC" id="4.3.2.8" evidence="5"/>
<dbReference type="GO" id="GO:0005829">
    <property type="term" value="C:cytosol"/>
    <property type="evidence" value="ECO:0007669"/>
    <property type="project" value="TreeGrafter"/>
</dbReference>
<dbReference type="OrthoDB" id="113620at2759"/>
<evidence type="ECO:0000313" key="7">
    <source>
        <dbReference type="Ensembl" id="ENSLLEP00000003479.1"/>
    </source>
</evidence>
<accession>A0A8C5LWA8</accession>
<evidence type="ECO:0000256" key="5">
    <source>
        <dbReference type="RuleBase" id="RU367036"/>
    </source>
</evidence>
<reference evidence="7" key="2">
    <citation type="submission" date="2025-09" db="UniProtKB">
        <authorList>
            <consortium name="Ensembl"/>
        </authorList>
    </citation>
    <scope>IDENTIFICATION</scope>
</reference>
<dbReference type="InterPro" id="IPR013024">
    <property type="entry name" value="GGCT-like"/>
</dbReference>
<comment type="catalytic activity">
    <reaction evidence="1 5">
        <text>epsilon-(gamma-L-glutamyl)-L-lysine = 5-oxo-L-proline + L-lysine</text>
        <dbReference type="Rhea" id="RHEA:16961"/>
        <dbReference type="ChEBI" id="CHEBI:32551"/>
        <dbReference type="ChEBI" id="CHEBI:58402"/>
        <dbReference type="ChEBI" id="CHEBI:133752"/>
        <dbReference type="EC" id="4.3.2.8"/>
    </reaction>
</comment>
<dbReference type="PANTHER" id="PTHR12510">
    <property type="entry name" value="TROPONIN C-AKIN-1 PROTEIN"/>
    <property type="match status" value="1"/>
</dbReference>
<feature type="domain" description="Gamma-glutamylcyclotransferase AIG2-like" evidence="6">
    <location>
        <begin position="11"/>
        <end position="82"/>
    </location>
</feature>